<protein>
    <submittedName>
        <fullName evidence="6">Branched-chain amino acid ABC transporter ATP-binding protein</fullName>
    </submittedName>
</protein>
<keyword evidence="2" id="KW-1003">Cell membrane</keyword>
<dbReference type="GO" id="GO:0016887">
    <property type="term" value="F:ATP hydrolysis activity"/>
    <property type="evidence" value="ECO:0007669"/>
    <property type="project" value="InterPro"/>
</dbReference>
<dbReference type="SUPFAM" id="SSF52540">
    <property type="entry name" value="P-loop containing nucleoside triphosphate hydrolases"/>
    <property type="match status" value="1"/>
</dbReference>
<keyword evidence="2" id="KW-0472">Membrane</keyword>
<dbReference type="Gene3D" id="3.40.50.300">
    <property type="entry name" value="P-loop containing nucleotide triphosphate hydrolases"/>
    <property type="match status" value="1"/>
</dbReference>
<evidence type="ECO:0000256" key="1">
    <source>
        <dbReference type="ARBA" id="ARBA00022448"/>
    </source>
</evidence>
<dbReference type="PROSITE" id="PS50893">
    <property type="entry name" value="ABC_TRANSPORTER_2"/>
    <property type="match status" value="1"/>
</dbReference>
<reference evidence="6 7" key="1">
    <citation type="submission" date="2017-08" db="EMBL/GenBank/DDBJ databases">
        <title>Pusillimonas indicus sp. nov., a member of the family Alcaligenaceae isolated from surface seawater.</title>
        <authorList>
            <person name="Li J."/>
        </authorList>
    </citation>
    <scope>NUCLEOTIDE SEQUENCE [LARGE SCALE GENOMIC DNA]</scope>
    <source>
        <strain evidence="6 7">L52-1-41</strain>
    </source>
</reference>
<dbReference type="GO" id="GO:0005524">
    <property type="term" value="F:ATP binding"/>
    <property type="evidence" value="ECO:0007669"/>
    <property type="project" value="UniProtKB-KW"/>
</dbReference>
<evidence type="ECO:0000313" key="6">
    <source>
        <dbReference type="EMBL" id="RIY41328.1"/>
    </source>
</evidence>
<dbReference type="Proteomes" id="UP000266206">
    <property type="component" value="Unassembled WGS sequence"/>
</dbReference>
<keyword evidence="3" id="KW-0547">Nucleotide-binding</keyword>
<sequence length="248" mass="27097">MVLEIRNLDLHFGALHVTRDINLTLPRGARHALIGPNGAGKTTLVNLLTGQLKPDSGKILLDEQEITRLPPYQRARRGLGRTYQINALFRSMTPVEAVSLAIAQRDGNALRVFGTAALGRRTGEEARELLQAVGLGQYMNHMTRELPYGVQRLLEVALALAGKPKVLLLDEPAAGVSTQAGDQLFRLIDSLPSDLAILLIEHDMRLVFRFAKRITVLVGGGVLVEGTPEEIGADQRVRDVYLGHKHAA</sequence>
<evidence type="ECO:0000259" key="5">
    <source>
        <dbReference type="PROSITE" id="PS50893"/>
    </source>
</evidence>
<evidence type="ECO:0000256" key="4">
    <source>
        <dbReference type="ARBA" id="ARBA00022840"/>
    </source>
</evidence>
<evidence type="ECO:0000313" key="7">
    <source>
        <dbReference type="Proteomes" id="UP000266206"/>
    </source>
</evidence>
<feature type="domain" description="ABC transporter" evidence="5">
    <location>
        <begin position="3"/>
        <end position="244"/>
    </location>
</feature>
<dbReference type="PANTHER" id="PTHR45772">
    <property type="entry name" value="CONSERVED COMPONENT OF ABC TRANSPORTER FOR NATURAL AMINO ACIDS-RELATED"/>
    <property type="match status" value="1"/>
</dbReference>
<dbReference type="OrthoDB" id="9781337at2"/>
<dbReference type="PANTHER" id="PTHR45772:SF2">
    <property type="entry name" value="ABC TRANSPORTER ATP-BINDING PROTEIN"/>
    <property type="match status" value="1"/>
</dbReference>
<dbReference type="InterPro" id="IPR003439">
    <property type="entry name" value="ABC_transporter-like_ATP-bd"/>
</dbReference>
<dbReference type="InterPro" id="IPR003593">
    <property type="entry name" value="AAA+_ATPase"/>
</dbReference>
<evidence type="ECO:0000256" key="2">
    <source>
        <dbReference type="ARBA" id="ARBA00022475"/>
    </source>
</evidence>
<keyword evidence="1" id="KW-0813">Transport</keyword>
<keyword evidence="4 6" id="KW-0067">ATP-binding</keyword>
<proteinExistence type="predicted"/>
<dbReference type="InterPro" id="IPR032823">
    <property type="entry name" value="BCA_ABC_TP_C"/>
</dbReference>
<dbReference type="GO" id="GO:0005886">
    <property type="term" value="C:plasma membrane"/>
    <property type="evidence" value="ECO:0007669"/>
    <property type="project" value="TreeGrafter"/>
</dbReference>
<evidence type="ECO:0000256" key="3">
    <source>
        <dbReference type="ARBA" id="ARBA00022741"/>
    </source>
</evidence>
<gene>
    <name evidence="6" type="ORF">CJP73_07310</name>
</gene>
<accession>A0A3A1YVU4</accession>
<dbReference type="Pfam" id="PF12399">
    <property type="entry name" value="BCA_ABC_TP_C"/>
    <property type="match status" value="1"/>
</dbReference>
<dbReference type="AlphaFoldDB" id="A0A3A1YVU4"/>
<organism evidence="6 7">
    <name type="scientific">Neopusillimonas maritima</name>
    <dbReference type="NCBI Taxonomy" id="2026239"/>
    <lineage>
        <taxon>Bacteria</taxon>
        <taxon>Pseudomonadati</taxon>
        <taxon>Pseudomonadota</taxon>
        <taxon>Betaproteobacteria</taxon>
        <taxon>Burkholderiales</taxon>
        <taxon>Alcaligenaceae</taxon>
        <taxon>Neopusillimonas</taxon>
    </lineage>
</organism>
<dbReference type="EMBL" id="NQYH01000004">
    <property type="protein sequence ID" value="RIY41328.1"/>
    <property type="molecule type" value="Genomic_DNA"/>
</dbReference>
<dbReference type="Pfam" id="PF00005">
    <property type="entry name" value="ABC_tran"/>
    <property type="match status" value="1"/>
</dbReference>
<dbReference type="SMART" id="SM00382">
    <property type="entry name" value="AAA"/>
    <property type="match status" value="1"/>
</dbReference>
<dbReference type="InterPro" id="IPR027417">
    <property type="entry name" value="P-loop_NTPase"/>
</dbReference>
<name>A0A3A1YVU4_9BURK</name>
<comment type="caution">
    <text evidence="6">The sequence shown here is derived from an EMBL/GenBank/DDBJ whole genome shotgun (WGS) entry which is preliminary data.</text>
</comment>
<dbReference type="CDD" id="cd03219">
    <property type="entry name" value="ABC_Mj1267_LivG_branched"/>
    <property type="match status" value="1"/>
</dbReference>
<dbReference type="InterPro" id="IPR051120">
    <property type="entry name" value="ABC_AA/LPS_Transport"/>
</dbReference>